<dbReference type="VEuPathDB" id="CryptoDB:Cvel_33431"/>
<reference evidence="1" key="1">
    <citation type="submission" date="2014-11" db="EMBL/GenBank/DDBJ databases">
        <authorList>
            <person name="Otto D Thomas"/>
            <person name="Naeem Raeece"/>
        </authorList>
    </citation>
    <scope>NUCLEOTIDE SEQUENCE</scope>
</reference>
<accession>A0A0G4HY64</accession>
<dbReference type="Gene3D" id="3.40.50.150">
    <property type="entry name" value="Vaccinia Virus protein VP39"/>
    <property type="match status" value="1"/>
</dbReference>
<organism evidence="1">
    <name type="scientific">Chromera velia CCMP2878</name>
    <dbReference type="NCBI Taxonomy" id="1169474"/>
    <lineage>
        <taxon>Eukaryota</taxon>
        <taxon>Sar</taxon>
        <taxon>Alveolata</taxon>
        <taxon>Colpodellida</taxon>
        <taxon>Chromeraceae</taxon>
        <taxon>Chromera</taxon>
    </lineage>
</organism>
<dbReference type="PANTHER" id="PTHR35276">
    <property type="entry name" value="S-ADENOSYL-L-METHIONINE-DEPENDENT METHYLTRANSFERASES SUPERFAMILY PROTEIN"/>
    <property type="match status" value="1"/>
</dbReference>
<gene>
    <name evidence="1" type="ORF">Cvel_33431</name>
</gene>
<dbReference type="InterPro" id="IPR029063">
    <property type="entry name" value="SAM-dependent_MTases_sf"/>
</dbReference>
<dbReference type="SUPFAM" id="SSF53335">
    <property type="entry name" value="S-adenosyl-L-methionine-dependent methyltransferases"/>
    <property type="match status" value="1"/>
</dbReference>
<sequence>MASASAKQKKESGSGELWCLDIQETATKKTHERLSGFLSPEEMTRVRVRQQSHKSLPPEIQERSVGIITYNLGWLPGSDKRVVTLPESTSSSLQAAAPLVRPGGAIVVTCYRDRREAREETETAIREMSKLDESKWNVVLHDHLNRANGACVISALRRFGES</sequence>
<name>A0A0G4HY64_9ALVE</name>
<dbReference type="Pfam" id="PF06962">
    <property type="entry name" value="rRNA_methylase"/>
    <property type="match status" value="1"/>
</dbReference>
<dbReference type="InterPro" id="IPR010719">
    <property type="entry name" value="MnmM_MeTrfase"/>
</dbReference>
<dbReference type="AlphaFoldDB" id="A0A0G4HY64"/>
<proteinExistence type="predicted"/>
<dbReference type="PANTHER" id="PTHR35276:SF1">
    <property type="entry name" value="TRNA (MNM(5)S(2)U34)-METHYLTRANSFERASE, CHLOROPLASTIC"/>
    <property type="match status" value="1"/>
</dbReference>
<protein>
    <submittedName>
        <fullName evidence="1">Uncharacterized protein</fullName>
    </submittedName>
</protein>
<dbReference type="EMBL" id="CDMZ01004338">
    <property type="protein sequence ID" value="CEM49454.1"/>
    <property type="molecule type" value="Genomic_DNA"/>
</dbReference>
<evidence type="ECO:0000313" key="1">
    <source>
        <dbReference type="EMBL" id="CEM49454.1"/>
    </source>
</evidence>